<dbReference type="AlphaFoldDB" id="A0A7G6DZY2"/>
<organism evidence="2 3">
    <name type="scientific">Thermanaerosceptrum fracticalcis</name>
    <dbReference type="NCBI Taxonomy" id="1712410"/>
    <lineage>
        <taxon>Bacteria</taxon>
        <taxon>Bacillati</taxon>
        <taxon>Bacillota</taxon>
        <taxon>Clostridia</taxon>
        <taxon>Eubacteriales</taxon>
        <taxon>Peptococcaceae</taxon>
        <taxon>Thermanaerosceptrum</taxon>
    </lineage>
</organism>
<accession>A0A7G6DZY2</accession>
<evidence type="ECO:0000313" key="3">
    <source>
        <dbReference type="Proteomes" id="UP000515847"/>
    </source>
</evidence>
<keyword evidence="3" id="KW-1185">Reference proteome</keyword>
<dbReference type="Proteomes" id="UP000515847">
    <property type="component" value="Chromosome"/>
</dbReference>
<name>A0A7G6DZY2_THEFR</name>
<keyword evidence="1" id="KW-0812">Transmembrane</keyword>
<proteinExistence type="predicted"/>
<reference evidence="2 3" key="1">
    <citation type="journal article" date="2019" name="Front. Microbiol.">
        <title>Thermoanaerosceptrum fracticalcis gen. nov. sp. nov., a Novel Fumarate-Fermenting Microorganism From a Deep Fractured Carbonate Aquifer of the US Great Basin.</title>
        <authorList>
            <person name="Hamilton-Brehm S.D."/>
            <person name="Stewart L.E."/>
            <person name="Zavarin M."/>
            <person name="Caldwell M."/>
            <person name="Lawson P.A."/>
            <person name="Onstott T.C."/>
            <person name="Grzymski J."/>
            <person name="Neveux I."/>
            <person name="Lollar B.S."/>
            <person name="Russell C.E."/>
            <person name="Moser D.P."/>
        </authorList>
    </citation>
    <scope>NUCLEOTIDE SEQUENCE [LARGE SCALE GENOMIC DNA]</scope>
    <source>
        <strain evidence="2 3">DRI-13</strain>
    </source>
</reference>
<evidence type="ECO:0000313" key="2">
    <source>
        <dbReference type="EMBL" id="QNB45386.1"/>
    </source>
</evidence>
<gene>
    <name evidence="2" type="ORF">BR63_03095</name>
</gene>
<protein>
    <submittedName>
        <fullName evidence="2">Uncharacterized protein</fullName>
    </submittedName>
</protein>
<keyword evidence="1" id="KW-0472">Membrane</keyword>
<feature type="transmembrane region" description="Helical" evidence="1">
    <location>
        <begin position="20"/>
        <end position="41"/>
    </location>
</feature>
<dbReference type="RefSeq" id="WP_187142817.1">
    <property type="nucleotide sequence ID" value="NZ_CP045798.1"/>
</dbReference>
<dbReference type="EMBL" id="CP045798">
    <property type="protein sequence ID" value="QNB45386.1"/>
    <property type="molecule type" value="Genomic_DNA"/>
</dbReference>
<evidence type="ECO:0000256" key="1">
    <source>
        <dbReference type="SAM" id="Phobius"/>
    </source>
</evidence>
<dbReference type="KEGG" id="tfr:BR63_03095"/>
<keyword evidence="1" id="KW-1133">Transmembrane helix</keyword>
<sequence>MLQRGGVNILKYLNNQRGTIIPFLAVALVIMILFAGLSLAVSTSFLYRKAAYDAVDVAMLSSLMTVEKRSKPTRYIEDRKDEGDTHYHFTWPTDYKNYIYIDESKARGLFQENLYLNFNNNTKDSRIISWNYTVKYDNERYLDMYKNLPNLHTQNYSVTHWECDEDSCWSWTEYFIFDGMYNPESWWITELSKHLPGPAAWTDAVFEEKKWRTSGTHGPDGPVPFPRWVEIKAEVTAEVPSPLGNIFGKGNRQIVTITAKAVREIDSLE</sequence>